<name>A0A0E0FF84_ORYNI</name>
<protein>
    <submittedName>
        <fullName evidence="1">Uncharacterized protein</fullName>
    </submittedName>
</protein>
<keyword evidence="2" id="KW-1185">Reference proteome</keyword>
<organism evidence="1">
    <name type="scientific">Oryza nivara</name>
    <name type="common">Indian wild rice</name>
    <name type="synonym">Oryza sativa f. spontanea</name>
    <dbReference type="NCBI Taxonomy" id="4536"/>
    <lineage>
        <taxon>Eukaryota</taxon>
        <taxon>Viridiplantae</taxon>
        <taxon>Streptophyta</taxon>
        <taxon>Embryophyta</taxon>
        <taxon>Tracheophyta</taxon>
        <taxon>Spermatophyta</taxon>
        <taxon>Magnoliopsida</taxon>
        <taxon>Liliopsida</taxon>
        <taxon>Poales</taxon>
        <taxon>Poaceae</taxon>
        <taxon>BOP clade</taxon>
        <taxon>Oryzoideae</taxon>
        <taxon>Oryzeae</taxon>
        <taxon>Oryzinae</taxon>
        <taxon>Oryza</taxon>
    </lineage>
</organism>
<dbReference type="Gramene" id="ONIVA01G00900.1">
    <property type="protein sequence ID" value="ONIVA01G00900.1"/>
    <property type="gene ID" value="ONIVA01G00900"/>
</dbReference>
<reference evidence="1" key="2">
    <citation type="submission" date="2018-04" db="EMBL/GenBank/DDBJ databases">
        <title>OnivRS2 (Oryza nivara Reference Sequence Version 2).</title>
        <authorList>
            <person name="Zhang J."/>
            <person name="Kudrna D."/>
            <person name="Lee S."/>
            <person name="Talag J."/>
            <person name="Rajasekar S."/>
            <person name="Welchert J."/>
            <person name="Hsing Y.-I."/>
            <person name="Wing R.A."/>
        </authorList>
    </citation>
    <scope>NUCLEOTIDE SEQUENCE [LARGE SCALE GENOMIC DNA]</scope>
</reference>
<dbReference type="EnsemblPlants" id="ONIVA01G00900.1">
    <property type="protein sequence ID" value="ONIVA01G00900.1"/>
    <property type="gene ID" value="ONIVA01G00900"/>
</dbReference>
<sequence>MSSEARINLARSHEAHLSATGFVVVVSILGRLRWSSSIATSDRYIAGGPTLEGQWREYTRAKAVLAPAVADANSRWTRVRSSMESGPDQVSDKKINAKKITERKGGDPAVAVAVNHGVVVVFFLNKKAMD</sequence>
<proteinExistence type="predicted"/>
<dbReference type="HOGENOM" id="CLU_1941463_0_0_1"/>
<dbReference type="AlphaFoldDB" id="A0A0E0FF84"/>
<evidence type="ECO:0000313" key="2">
    <source>
        <dbReference type="Proteomes" id="UP000006591"/>
    </source>
</evidence>
<evidence type="ECO:0000313" key="1">
    <source>
        <dbReference type="EnsemblPlants" id="ONIVA01G00900.1"/>
    </source>
</evidence>
<dbReference type="Proteomes" id="UP000006591">
    <property type="component" value="Chromosome 1"/>
</dbReference>
<reference evidence="1" key="1">
    <citation type="submission" date="2015-04" db="UniProtKB">
        <authorList>
            <consortium name="EnsemblPlants"/>
        </authorList>
    </citation>
    <scope>IDENTIFICATION</scope>
    <source>
        <strain evidence="1">SL10</strain>
    </source>
</reference>
<accession>A0A0E0FF84</accession>